<sequence length="54" mass="6479">MKEYEVLWRTRRDTLVEVEYVHANTHAGAVMKVLDESCFRPEQIEIIRVEEQQC</sequence>
<dbReference type="EMBL" id="KT932701">
    <property type="protein sequence ID" value="ALO80917.1"/>
    <property type="molecule type" value="Genomic_DNA"/>
</dbReference>
<proteinExistence type="predicted"/>
<dbReference type="KEGG" id="vg:26643021"/>
<evidence type="ECO:0000313" key="2">
    <source>
        <dbReference type="Proteomes" id="UP000202117"/>
    </source>
</evidence>
<dbReference type="RefSeq" id="YP_009216636.1">
    <property type="nucleotide sequence ID" value="NC_028990.1"/>
</dbReference>
<accession>A0A0S2MYB4</accession>
<dbReference type="Proteomes" id="UP000202117">
    <property type="component" value="Segment"/>
</dbReference>
<name>A0A0S2MYB4_9CAUD</name>
<dbReference type="OrthoDB" id="28472at10239"/>
<reference evidence="1 2" key="1">
    <citation type="submission" date="2015-10" db="EMBL/GenBank/DDBJ databases">
        <authorList>
            <person name="Gilbert D.G."/>
        </authorList>
    </citation>
    <scope>NUCLEOTIDE SEQUENCE [LARGE SCALE GENOMIC DNA]</scope>
</reference>
<dbReference type="GeneID" id="26643021"/>
<organism evidence="1 2">
    <name type="scientific">Enterococcus phage vB_EfaS_IME196</name>
    <dbReference type="NCBI Taxonomy" id="1747289"/>
    <lineage>
        <taxon>Viruses</taxon>
        <taxon>Duplodnaviria</taxon>
        <taxon>Heunggongvirae</taxon>
        <taxon>Uroviricota</taxon>
        <taxon>Caudoviricetes</taxon>
        <taxon>Efquatrovirus</taxon>
        <taxon>Efquatrovirus IME196</taxon>
    </lineage>
</organism>
<evidence type="ECO:0000313" key="1">
    <source>
        <dbReference type="EMBL" id="ALO80917.1"/>
    </source>
</evidence>
<keyword evidence="2" id="KW-1185">Reference proteome</keyword>
<protein>
    <submittedName>
        <fullName evidence="1">Uncharacterized protein</fullName>
    </submittedName>
</protein>